<comment type="caution">
    <text evidence="9">The sequence shown here is derived from an EMBL/GenBank/DDBJ whole genome shotgun (WGS) entry which is preliminary data.</text>
</comment>
<evidence type="ECO:0000256" key="3">
    <source>
        <dbReference type="ARBA" id="ARBA00022723"/>
    </source>
</evidence>
<dbReference type="GO" id="GO:0061630">
    <property type="term" value="F:ubiquitin protein ligase activity"/>
    <property type="evidence" value="ECO:0007669"/>
    <property type="project" value="UniProtKB-EC"/>
</dbReference>
<feature type="region of interest" description="Disordered" evidence="7">
    <location>
        <begin position="135"/>
        <end position="167"/>
    </location>
</feature>
<dbReference type="PROSITE" id="PS50089">
    <property type="entry name" value="ZF_RING_2"/>
    <property type="match status" value="1"/>
</dbReference>
<dbReference type="EC" id="2.3.2.27" evidence="2"/>
<feature type="compositionally biased region" description="Acidic residues" evidence="7">
    <location>
        <begin position="136"/>
        <end position="164"/>
    </location>
</feature>
<dbReference type="InterPro" id="IPR001841">
    <property type="entry name" value="Znf_RING"/>
</dbReference>
<protein>
    <recommendedName>
        <fullName evidence="2">RING-type E3 ubiquitin transferase</fullName>
        <ecNumber evidence="2">2.3.2.27</ecNumber>
    </recommendedName>
</protein>
<evidence type="ECO:0000256" key="1">
    <source>
        <dbReference type="ARBA" id="ARBA00000900"/>
    </source>
</evidence>
<sequence length="240" mass="26821">MSSYSGLVFGYRVWQRSEPIKQLHPPDEIPIEFRISKVRGVDTFFGEVHEDDDPAYSSLERFLIPSTTVWVAEHEALLGDGGGLRSTLLTMGVAPEHLDRVSSDISKVAHLRMVARSLRSSIVVDIVHAEAVMVQEVDDDEDHDESDTVEHDDEDNNYESDSDSPMDTLAATKSSIEALEKVILEEGMGENCMICMEGYEGGMEVTRTPSSHIFHGDCIVKWFQTSHLCPLCRHPRPSSD</sequence>
<evidence type="ECO:0000256" key="7">
    <source>
        <dbReference type="SAM" id="MobiDB-lite"/>
    </source>
</evidence>
<dbReference type="AlphaFoldDB" id="A0A922IUH5"/>
<reference evidence="9" key="1">
    <citation type="submission" date="2021-01" db="EMBL/GenBank/DDBJ databases">
        <authorList>
            <person name="Lovell J.T."/>
            <person name="Bentley N."/>
            <person name="Bhattarai G."/>
            <person name="Jenkins J.W."/>
            <person name="Sreedasyam A."/>
            <person name="Alarcon Y."/>
            <person name="Bock C."/>
            <person name="Boston L."/>
            <person name="Carlson J."/>
            <person name="Cervantes K."/>
            <person name="Clermont K."/>
            <person name="Krom N."/>
            <person name="Kubenka K."/>
            <person name="Mamidi S."/>
            <person name="Mattison C."/>
            <person name="Monteros M."/>
            <person name="Pisani C."/>
            <person name="Plott C."/>
            <person name="Rajasekar S."/>
            <person name="Rhein H.S."/>
            <person name="Rohla C."/>
            <person name="Song M."/>
            <person name="Hilaire R.S."/>
            <person name="Shu S."/>
            <person name="Wells L."/>
            <person name="Wang X."/>
            <person name="Webber J."/>
            <person name="Heerema R.J."/>
            <person name="Klein P."/>
            <person name="Conner P."/>
            <person name="Grauke L."/>
            <person name="Grimwood J."/>
            <person name="Schmutz J."/>
            <person name="Randall J.J."/>
        </authorList>
    </citation>
    <scope>NUCLEOTIDE SEQUENCE</scope>
    <source>
        <tissue evidence="9">Leaf</tissue>
    </source>
</reference>
<keyword evidence="3" id="KW-0479">Metal-binding</keyword>
<evidence type="ECO:0000259" key="8">
    <source>
        <dbReference type="PROSITE" id="PS50089"/>
    </source>
</evidence>
<organism evidence="9 10">
    <name type="scientific">Carya illinoinensis</name>
    <name type="common">Pecan</name>
    <dbReference type="NCBI Taxonomy" id="32201"/>
    <lineage>
        <taxon>Eukaryota</taxon>
        <taxon>Viridiplantae</taxon>
        <taxon>Streptophyta</taxon>
        <taxon>Embryophyta</taxon>
        <taxon>Tracheophyta</taxon>
        <taxon>Spermatophyta</taxon>
        <taxon>Magnoliopsida</taxon>
        <taxon>eudicotyledons</taxon>
        <taxon>Gunneridae</taxon>
        <taxon>Pentapetalae</taxon>
        <taxon>rosids</taxon>
        <taxon>fabids</taxon>
        <taxon>Fagales</taxon>
        <taxon>Juglandaceae</taxon>
        <taxon>Carya</taxon>
    </lineage>
</organism>
<proteinExistence type="predicted"/>
<evidence type="ECO:0000256" key="5">
    <source>
        <dbReference type="ARBA" id="ARBA00022833"/>
    </source>
</evidence>
<dbReference type="GO" id="GO:0005737">
    <property type="term" value="C:cytoplasm"/>
    <property type="evidence" value="ECO:0007669"/>
    <property type="project" value="TreeGrafter"/>
</dbReference>
<name>A0A922IUH5_CARIL</name>
<feature type="domain" description="RING-type" evidence="8">
    <location>
        <begin position="192"/>
        <end position="233"/>
    </location>
</feature>
<evidence type="ECO:0000256" key="2">
    <source>
        <dbReference type="ARBA" id="ARBA00012483"/>
    </source>
</evidence>
<dbReference type="PANTHER" id="PTHR15710:SF229">
    <property type="entry name" value="E3 UBIQUITIN-PROTEIN LIGASE RNF181-LIKE"/>
    <property type="match status" value="1"/>
</dbReference>
<dbReference type="EMBL" id="CM031836">
    <property type="protein sequence ID" value="KAG6683525.1"/>
    <property type="molecule type" value="Genomic_DNA"/>
</dbReference>
<keyword evidence="4 6" id="KW-0863">Zinc-finger</keyword>
<dbReference type="Pfam" id="PF13639">
    <property type="entry name" value="zf-RING_2"/>
    <property type="match status" value="1"/>
</dbReference>
<evidence type="ECO:0000256" key="4">
    <source>
        <dbReference type="ARBA" id="ARBA00022771"/>
    </source>
</evidence>
<evidence type="ECO:0000313" key="10">
    <source>
        <dbReference type="Proteomes" id="UP000811246"/>
    </source>
</evidence>
<gene>
    <name evidence="9" type="ORF">I3842_12G017600</name>
</gene>
<evidence type="ECO:0000313" key="9">
    <source>
        <dbReference type="EMBL" id="KAG6683525.1"/>
    </source>
</evidence>
<dbReference type="PANTHER" id="PTHR15710">
    <property type="entry name" value="E3 UBIQUITIN-PROTEIN LIGASE PRAJA"/>
    <property type="match status" value="1"/>
</dbReference>
<accession>A0A922IUH5</accession>
<evidence type="ECO:0000256" key="6">
    <source>
        <dbReference type="PROSITE-ProRule" id="PRU00175"/>
    </source>
</evidence>
<dbReference type="GO" id="GO:0008270">
    <property type="term" value="F:zinc ion binding"/>
    <property type="evidence" value="ECO:0007669"/>
    <property type="project" value="UniProtKB-KW"/>
</dbReference>
<dbReference type="CDD" id="cd16454">
    <property type="entry name" value="RING-H2_PA-TM-RING"/>
    <property type="match status" value="1"/>
</dbReference>
<keyword evidence="5" id="KW-0862">Zinc</keyword>
<dbReference type="SMART" id="SM00184">
    <property type="entry name" value="RING"/>
    <property type="match status" value="1"/>
</dbReference>
<comment type="catalytic activity">
    <reaction evidence="1">
        <text>S-ubiquitinyl-[E2 ubiquitin-conjugating enzyme]-L-cysteine + [acceptor protein]-L-lysine = [E2 ubiquitin-conjugating enzyme]-L-cysteine + N(6)-ubiquitinyl-[acceptor protein]-L-lysine.</text>
        <dbReference type="EC" id="2.3.2.27"/>
    </reaction>
</comment>
<dbReference type="GO" id="GO:0016567">
    <property type="term" value="P:protein ubiquitination"/>
    <property type="evidence" value="ECO:0007669"/>
    <property type="project" value="TreeGrafter"/>
</dbReference>
<dbReference type="Proteomes" id="UP000811246">
    <property type="component" value="Chromosome 12"/>
</dbReference>